<evidence type="ECO:0000313" key="2">
    <source>
        <dbReference type="EMBL" id="KAJ1165874.1"/>
    </source>
</evidence>
<feature type="compositionally biased region" description="Low complexity" evidence="1">
    <location>
        <begin position="220"/>
        <end position="230"/>
    </location>
</feature>
<dbReference type="Proteomes" id="UP001066276">
    <property type="component" value="Chromosome 4_2"/>
</dbReference>
<evidence type="ECO:0000256" key="1">
    <source>
        <dbReference type="SAM" id="MobiDB-lite"/>
    </source>
</evidence>
<dbReference type="AlphaFoldDB" id="A0AAV7SP28"/>
<feature type="region of interest" description="Disordered" evidence="1">
    <location>
        <begin position="189"/>
        <end position="320"/>
    </location>
</feature>
<keyword evidence="3" id="KW-1185">Reference proteome</keyword>
<sequence>MQAPAVYVARWRPLVVLLSREQIPKVLKNWNAEIGRGQRSGDGARLIPSLRRGRHKLATKTCHLRAIRNPGVRDADTSGCPLEKFKGVAGPRPAFRGSGETSGPVPHGAAAGGRDRFPWESANHAVLLLGPTEVRGPEDPGRNGAPGGVHPTLADESWAAPGRPAPCGATFGSQDKLLRVLAGCAVPLLGPEKVRGSGGARRPQKRQRPRRCPNKQTKKGLGPRLALRGAGEPGGSREACARRSCGQQPGSAPASVGKLRGPAPGPHGGEGAWGGRKTPGETVQEMGGRTALPEQDAALDNAHADRRGSDWDPAESSQQAYRVESIRIDQARPHIERKKVGPDLCARNQQQVGPSQRVGPGWAPDQDSCDLLMTPCTGGPCNQTEREPGGPGLGPKGPLTPQ</sequence>
<reference evidence="2" key="1">
    <citation type="journal article" date="2022" name="bioRxiv">
        <title>Sequencing and chromosome-scale assembly of the giantPleurodeles waltlgenome.</title>
        <authorList>
            <person name="Brown T."/>
            <person name="Elewa A."/>
            <person name="Iarovenko S."/>
            <person name="Subramanian E."/>
            <person name="Araus A.J."/>
            <person name="Petzold A."/>
            <person name="Susuki M."/>
            <person name="Suzuki K.-i.T."/>
            <person name="Hayashi T."/>
            <person name="Toyoda A."/>
            <person name="Oliveira C."/>
            <person name="Osipova E."/>
            <person name="Leigh N.D."/>
            <person name="Simon A."/>
            <person name="Yun M.H."/>
        </authorList>
    </citation>
    <scope>NUCLEOTIDE SEQUENCE</scope>
    <source>
        <strain evidence="2">20211129_DDA</strain>
        <tissue evidence="2">Liver</tissue>
    </source>
</reference>
<dbReference type="EMBL" id="JANPWB010000008">
    <property type="protein sequence ID" value="KAJ1165874.1"/>
    <property type="molecule type" value="Genomic_DNA"/>
</dbReference>
<proteinExistence type="predicted"/>
<feature type="region of interest" description="Disordered" evidence="1">
    <location>
        <begin position="132"/>
        <end position="161"/>
    </location>
</feature>
<comment type="caution">
    <text evidence="2">The sequence shown here is derived from an EMBL/GenBank/DDBJ whole genome shotgun (WGS) entry which is preliminary data.</text>
</comment>
<feature type="region of interest" description="Disordered" evidence="1">
    <location>
        <begin position="96"/>
        <end position="115"/>
    </location>
</feature>
<gene>
    <name evidence="2" type="ORF">NDU88_006291</name>
</gene>
<name>A0AAV7SP28_PLEWA</name>
<evidence type="ECO:0000313" key="3">
    <source>
        <dbReference type="Proteomes" id="UP001066276"/>
    </source>
</evidence>
<accession>A0AAV7SP28</accession>
<feature type="region of interest" description="Disordered" evidence="1">
    <location>
        <begin position="378"/>
        <end position="402"/>
    </location>
</feature>
<feature type="compositionally biased region" description="Basic residues" evidence="1">
    <location>
        <begin position="202"/>
        <end position="218"/>
    </location>
</feature>
<protein>
    <submittedName>
        <fullName evidence="2">Uncharacterized protein</fullName>
    </submittedName>
</protein>
<organism evidence="2 3">
    <name type="scientific">Pleurodeles waltl</name>
    <name type="common">Iberian ribbed newt</name>
    <dbReference type="NCBI Taxonomy" id="8319"/>
    <lineage>
        <taxon>Eukaryota</taxon>
        <taxon>Metazoa</taxon>
        <taxon>Chordata</taxon>
        <taxon>Craniata</taxon>
        <taxon>Vertebrata</taxon>
        <taxon>Euteleostomi</taxon>
        <taxon>Amphibia</taxon>
        <taxon>Batrachia</taxon>
        <taxon>Caudata</taxon>
        <taxon>Salamandroidea</taxon>
        <taxon>Salamandridae</taxon>
        <taxon>Pleurodelinae</taxon>
        <taxon>Pleurodeles</taxon>
    </lineage>
</organism>